<proteinExistence type="predicted"/>
<reference evidence="2 3" key="1">
    <citation type="journal article" date="2016" name="Nat. Commun.">
        <title>Thousands of microbial genomes shed light on interconnected biogeochemical processes in an aquifer system.</title>
        <authorList>
            <person name="Anantharaman K."/>
            <person name="Brown C.T."/>
            <person name="Hug L.A."/>
            <person name="Sharon I."/>
            <person name="Castelle C.J."/>
            <person name="Probst A.J."/>
            <person name="Thomas B.C."/>
            <person name="Singh A."/>
            <person name="Wilkins M.J."/>
            <person name="Karaoz U."/>
            <person name="Brodie E.L."/>
            <person name="Williams K.H."/>
            <person name="Hubbard S.S."/>
            <person name="Banfield J.F."/>
        </authorList>
    </citation>
    <scope>NUCLEOTIDE SEQUENCE [LARGE SCALE GENOMIC DNA]</scope>
</reference>
<name>A0A1F4UQB8_UNCKA</name>
<evidence type="ECO:0000256" key="1">
    <source>
        <dbReference type="SAM" id="Phobius"/>
    </source>
</evidence>
<evidence type="ECO:0000313" key="3">
    <source>
        <dbReference type="Proteomes" id="UP000176608"/>
    </source>
</evidence>
<dbReference type="EMBL" id="MEVA01000016">
    <property type="protein sequence ID" value="OGC47167.1"/>
    <property type="molecule type" value="Genomic_DNA"/>
</dbReference>
<dbReference type="AlphaFoldDB" id="A0A1F4UQB8"/>
<keyword evidence="1" id="KW-0812">Transmembrane</keyword>
<feature type="transmembrane region" description="Helical" evidence="1">
    <location>
        <begin position="31"/>
        <end position="52"/>
    </location>
</feature>
<comment type="caution">
    <text evidence="2">The sequence shown here is derived from an EMBL/GenBank/DDBJ whole genome shotgun (WGS) entry which is preliminary data.</text>
</comment>
<organism evidence="2 3">
    <name type="scientific">candidate division WWE3 bacterium RIFCSPHIGHO2_01_FULL_42_13</name>
    <dbReference type="NCBI Taxonomy" id="1802617"/>
    <lineage>
        <taxon>Bacteria</taxon>
        <taxon>Katanobacteria</taxon>
    </lineage>
</organism>
<gene>
    <name evidence="2" type="ORF">A2886_00790</name>
</gene>
<dbReference type="Proteomes" id="UP000176608">
    <property type="component" value="Unassembled WGS sequence"/>
</dbReference>
<keyword evidence="1" id="KW-1133">Transmembrane helix</keyword>
<keyword evidence="1" id="KW-0472">Membrane</keyword>
<sequence>MKLRSFVNGTFLIVGGVVAGLLINWLPLPEWLTYLLITVWAICVVGLLISSVKGSTYYDGMVGIADMGWLFLLGLFCPIIIGIALLSPD</sequence>
<evidence type="ECO:0000313" key="2">
    <source>
        <dbReference type="EMBL" id="OGC47167.1"/>
    </source>
</evidence>
<feature type="transmembrane region" description="Helical" evidence="1">
    <location>
        <begin position="64"/>
        <end position="86"/>
    </location>
</feature>
<protein>
    <submittedName>
        <fullName evidence="2">Uncharacterized protein</fullName>
    </submittedName>
</protein>
<dbReference type="STRING" id="1802617.A2886_00790"/>
<feature type="transmembrane region" description="Helical" evidence="1">
    <location>
        <begin position="7"/>
        <end position="25"/>
    </location>
</feature>
<accession>A0A1F4UQB8</accession>